<dbReference type="PANTHER" id="PTHR43357:SF3">
    <property type="entry name" value="FE(3+)-TRANSPORT SYSTEM PERMEASE PROTEIN FBPB 2"/>
    <property type="match status" value="1"/>
</dbReference>
<feature type="transmembrane region" description="Helical" evidence="8">
    <location>
        <begin position="120"/>
        <end position="140"/>
    </location>
</feature>
<dbReference type="SUPFAM" id="SSF161098">
    <property type="entry name" value="MetI-like"/>
    <property type="match status" value="2"/>
</dbReference>
<dbReference type="GO" id="GO:0005886">
    <property type="term" value="C:plasma membrane"/>
    <property type="evidence" value="ECO:0007669"/>
    <property type="project" value="UniProtKB-SubCell"/>
</dbReference>
<feature type="transmembrane region" description="Helical" evidence="8">
    <location>
        <begin position="320"/>
        <end position="345"/>
    </location>
</feature>
<keyword evidence="7 8" id="KW-0472">Membrane</keyword>
<keyword evidence="2 8" id="KW-0813">Transport</keyword>
<name>A0A1I6TPS5_9RHOB</name>
<evidence type="ECO:0000256" key="4">
    <source>
        <dbReference type="ARBA" id="ARBA00022519"/>
    </source>
</evidence>
<dbReference type="GO" id="GO:0055085">
    <property type="term" value="P:transmembrane transport"/>
    <property type="evidence" value="ECO:0007669"/>
    <property type="project" value="InterPro"/>
</dbReference>
<feature type="domain" description="ABC transmembrane type-1" evidence="9">
    <location>
        <begin position="362"/>
        <end position="568"/>
    </location>
</feature>
<keyword evidence="11" id="KW-1185">Reference proteome</keyword>
<evidence type="ECO:0000256" key="3">
    <source>
        <dbReference type="ARBA" id="ARBA00022475"/>
    </source>
</evidence>
<keyword evidence="5 8" id="KW-0812">Transmembrane</keyword>
<evidence type="ECO:0000256" key="2">
    <source>
        <dbReference type="ARBA" id="ARBA00022448"/>
    </source>
</evidence>
<evidence type="ECO:0000256" key="5">
    <source>
        <dbReference type="ARBA" id="ARBA00022692"/>
    </source>
</evidence>
<dbReference type="STRING" id="394264.SAMN04488040_2394"/>
<feature type="transmembrane region" description="Helical" evidence="8">
    <location>
        <begin position="436"/>
        <end position="457"/>
    </location>
</feature>
<dbReference type="Proteomes" id="UP000199239">
    <property type="component" value="Unassembled WGS sequence"/>
</dbReference>
<comment type="similarity">
    <text evidence="8">Belongs to the binding-protein-dependent transport system permease family.</text>
</comment>
<dbReference type="PROSITE" id="PS50928">
    <property type="entry name" value="ABC_TM1"/>
    <property type="match status" value="2"/>
</dbReference>
<organism evidence="10 11">
    <name type="scientific">Sulfitobacter marinus</name>
    <dbReference type="NCBI Taxonomy" id="394264"/>
    <lineage>
        <taxon>Bacteria</taxon>
        <taxon>Pseudomonadati</taxon>
        <taxon>Pseudomonadota</taxon>
        <taxon>Alphaproteobacteria</taxon>
        <taxon>Rhodobacterales</taxon>
        <taxon>Roseobacteraceae</taxon>
        <taxon>Sulfitobacter</taxon>
    </lineage>
</organism>
<evidence type="ECO:0000313" key="10">
    <source>
        <dbReference type="EMBL" id="SFS91242.1"/>
    </source>
</evidence>
<evidence type="ECO:0000259" key="9">
    <source>
        <dbReference type="PROSITE" id="PS50928"/>
    </source>
</evidence>
<accession>A0A1I6TPS5</accession>
<keyword evidence="4" id="KW-0997">Cell inner membrane</keyword>
<evidence type="ECO:0000256" key="8">
    <source>
        <dbReference type="RuleBase" id="RU363032"/>
    </source>
</evidence>
<dbReference type="InterPro" id="IPR000515">
    <property type="entry name" value="MetI-like"/>
</dbReference>
<dbReference type="Pfam" id="PF00528">
    <property type="entry name" value="BPD_transp_1"/>
    <property type="match status" value="1"/>
</dbReference>
<evidence type="ECO:0000256" key="6">
    <source>
        <dbReference type="ARBA" id="ARBA00022989"/>
    </source>
</evidence>
<dbReference type="FunFam" id="1.10.3720.10:FF:000088">
    <property type="entry name" value="Iron(III) ABC transporter, permease protein"/>
    <property type="match status" value="1"/>
</dbReference>
<comment type="subcellular location">
    <subcellularLocation>
        <location evidence="1">Cell inner membrane</location>
        <topology evidence="1">Multi-pass membrane protein</topology>
    </subcellularLocation>
    <subcellularLocation>
        <location evidence="8">Cell membrane</location>
        <topology evidence="8">Multi-pass membrane protein</topology>
    </subcellularLocation>
</comment>
<feature type="transmembrane region" description="Helical" evidence="8">
    <location>
        <begin position="550"/>
        <end position="569"/>
    </location>
</feature>
<feature type="transmembrane region" description="Helical" evidence="8">
    <location>
        <begin position="273"/>
        <end position="290"/>
    </location>
</feature>
<feature type="transmembrane region" description="Helical" evidence="8">
    <location>
        <begin position="365"/>
        <end position="386"/>
    </location>
</feature>
<gene>
    <name evidence="10" type="ORF">SAMN04488040_2394</name>
</gene>
<dbReference type="EMBL" id="FPAJ01000003">
    <property type="protein sequence ID" value="SFS91242.1"/>
    <property type="molecule type" value="Genomic_DNA"/>
</dbReference>
<sequence length="576" mass="61346">MTIILPTPLVFSTRIVETEFMTMHQKPPVEYAVKAPRDGLRGLATVAVLIAAACALPMLAVVVAAFVGGTDTIRHLIDTVLLGYAGTTLLLVVFVALGTFLVGVGAAWLVTMTRFAGVKILEIALVLPLAFPAYVLAYAYTHVLDHPGIVQTTLRDVTGWGPRDYWFPEIRSLGGAALMLILVLYPYVYLLARAAFLQQSATTFLAARALGSSAWAAFYKVSLPLARPAIAGGVLLTVMETIADFGTVAYFGVQTFATGIYTSWFSLFDRAGAAQLALCLLSFALLLAMLERIQRGKAKYHDPSRRAVAMPPVQLTGWRAAVAFIACGVPVLLGAVLPVVILVFMGLGSEQDLLSPRYLGFIRNSATLAGVAAVVTVAAAVCVGFFQRLRPGGLSNAAAYVARLGYAVPGGVIAVGLLVPFAAFDNTLDAWMRSTFGISTGLLVTGSIWLLVAAYMVRFLAAALGAYEGGQAMVHANMDSAARSLGETPIGTLRRVHLPILTPSLLTALLIVFVDVMKELPATLIMRPFNYDTLAVQAYRLASDERLEGAAVPSLVIVAMGLLPVVLICRQVGRQR</sequence>
<proteinExistence type="inferred from homology"/>
<feature type="transmembrane region" description="Helical" evidence="8">
    <location>
        <begin position="229"/>
        <end position="253"/>
    </location>
</feature>
<dbReference type="CDD" id="cd06261">
    <property type="entry name" value="TM_PBP2"/>
    <property type="match status" value="1"/>
</dbReference>
<keyword evidence="3" id="KW-1003">Cell membrane</keyword>
<feature type="transmembrane region" description="Helical" evidence="8">
    <location>
        <begin position="496"/>
        <end position="514"/>
    </location>
</feature>
<feature type="domain" description="ABC transmembrane type-1" evidence="9">
    <location>
        <begin position="85"/>
        <end position="289"/>
    </location>
</feature>
<reference evidence="11" key="1">
    <citation type="submission" date="2016-10" db="EMBL/GenBank/DDBJ databases">
        <authorList>
            <person name="Varghese N."/>
            <person name="Submissions S."/>
        </authorList>
    </citation>
    <scope>NUCLEOTIDE SEQUENCE [LARGE SCALE GENOMIC DNA]</scope>
    <source>
        <strain evidence="11">DSM 23422</strain>
    </source>
</reference>
<dbReference type="AlphaFoldDB" id="A0A1I6TPS5"/>
<evidence type="ECO:0000256" key="1">
    <source>
        <dbReference type="ARBA" id="ARBA00004429"/>
    </source>
</evidence>
<dbReference type="PANTHER" id="PTHR43357">
    <property type="entry name" value="INNER MEMBRANE ABC TRANSPORTER PERMEASE PROTEIN YDCV"/>
    <property type="match status" value="1"/>
</dbReference>
<dbReference type="InterPro" id="IPR035906">
    <property type="entry name" value="MetI-like_sf"/>
</dbReference>
<protein>
    <submittedName>
        <fullName evidence="10">Iron(III) transport system permease protein</fullName>
    </submittedName>
</protein>
<feature type="transmembrane region" description="Helical" evidence="8">
    <location>
        <begin position="43"/>
        <end position="69"/>
    </location>
</feature>
<feature type="transmembrane region" description="Helical" evidence="8">
    <location>
        <begin position="170"/>
        <end position="192"/>
    </location>
</feature>
<evidence type="ECO:0000313" key="11">
    <source>
        <dbReference type="Proteomes" id="UP000199239"/>
    </source>
</evidence>
<feature type="transmembrane region" description="Helical" evidence="8">
    <location>
        <begin position="81"/>
        <end position="108"/>
    </location>
</feature>
<evidence type="ECO:0000256" key="7">
    <source>
        <dbReference type="ARBA" id="ARBA00023136"/>
    </source>
</evidence>
<feature type="transmembrane region" description="Helical" evidence="8">
    <location>
        <begin position="398"/>
        <end position="424"/>
    </location>
</feature>
<dbReference type="Gene3D" id="1.10.3720.10">
    <property type="entry name" value="MetI-like"/>
    <property type="match status" value="2"/>
</dbReference>
<keyword evidence="6 8" id="KW-1133">Transmembrane helix</keyword>